<dbReference type="RefSeq" id="WP_191325565.1">
    <property type="nucleotide sequence ID" value="NZ_BMZP01000019.1"/>
</dbReference>
<evidence type="ECO:0000313" key="2">
    <source>
        <dbReference type="Proteomes" id="UP001595683"/>
    </source>
</evidence>
<evidence type="ECO:0000313" key="1">
    <source>
        <dbReference type="EMBL" id="MFC3672165.1"/>
    </source>
</evidence>
<keyword evidence="2" id="KW-1185">Reference proteome</keyword>
<dbReference type="EMBL" id="JBHRYE010000020">
    <property type="protein sequence ID" value="MFC3672165.1"/>
    <property type="molecule type" value="Genomic_DNA"/>
</dbReference>
<dbReference type="Proteomes" id="UP001595683">
    <property type="component" value="Unassembled WGS sequence"/>
</dbReference>
<accession>A0ABV7V3Z9</accession>
<organism evidence="1 2">
    <name type="scientific">Novosphingobium pokkalii</name>
    <dbReference type="NCBI Taxonomy" id="1770194"/>
    <lineage>
        <taxon>Bacteria</taxon>
        <taxon>Pseudomonadati</taxon>
        <taxon>Pseudomonadota</taxon>
        <taxon>Alphaproteobacteria</taxon>
        <taxon>Sphingomonadales</taxon>
        <taxon>Sphingomonadaceae</taxon>
        <taxon>Novosphingobium</taxon>
    </lineage>
</organism>
<gene>
    <name evidence="1" type="ORF">ACFOOT_12105</name>
</gene>
<proteinExistence type="predicted"/>
<name>A0ABV7V3Z9_9SPHN</name>
<comment type="caution">
    <text evidence="1">The sequence shown here is derived from an EMBL/GenBank/DDBJ whole genome shotgun (WGS) entry which is preliminary data.</text>
</comment>
<reference evidence="2" key="1">
    <citation type="journal article" date="2019" name="Int. J. Syst. Evol. Microbiol.">
        <title>The Global Catalogue of Microorganisms (GCM) 10K type strain sequencing project: providing services to taxonomists for standard genome sequencing and annotation.</title>
        <authorList>
            <consortium name="The Broad Institute Genomics Platform"/>
            <consortium name="The Broad Institute Genome Sequencing Center for Infectious Disease"/>
            <person name="Wu L."/>
            <person name="Ma J."/>
        </authorList>
    </citation>
    <scope>NUCLEOTIDE SEQUENCE [LARGE SCALE GENOMIC DNA]</scope>
    <source>
        <strain evidence="2">KCTC 42224</strain>
    </source>
</reference>
<sequence>MAKRSRATTPCRKRMAADCSGAAMFRISRSETLERQFSIQPQSLDFQEIMVGATGIEPVTPPV</sequence>
<protein>
    <submittedName>
        <fullName evidence="1">Uncharacterized protein</fullName>
    </submittedName>
</protein>